<keyword evidence="5" id="KW-1185">Reference proteome</keyword>
<dbReference type="Pfam" id="PF07654">
    <property type="entry name" value="C1-set"/>
    <property type="match status" value="1"/>
</dbReference>
<sequence length="137" mass="15176">MSKQMMITDTSVLFDYADGQQAWGEVSHLPPPSVQVLLPPQEQVKGLVQMILSCLVSGFFLEYIDIQWSVDGQRVKDNIQSSPLSLDSSGNSYLAISYLKLPAAEWMSHARYSCVATHESRNVKVIGSIASQDCRPI</sequence>
<proteinExistence type="predicted"/>
<gene>
    <name evidence="4" type="primary">Hvcm</name>
    <name evidence="4" type="ORF">GTO96_0017588</name>
</gene>
<dbReference type="InterPro" id="IPR003006">
    <property type="entry name" value="Ig/MHC_CS"/>
</dbReference>
<dbReference type="PANTHER" id="PTHR23411">
    <property type="entry name" value="TAPASIN"/>
    <property type="match status" value="1"/>
</dbReference>
<dbReference type="AlphaFoldDB" id="A0A8X7WUJ6"/>
<evidence type="ECO:0000256" key="2">
    <source>
        <dbReference type="ARBA" id="ARBA00023319"/>
    </source>
</evidence>
<evidence type="ECO:0000256" key="1">
    <source>
        <dbReference type="ARBA" id="ARBA00023157"/>
    </source>
</evidence>
<dbReference type="EMBL" id="JAATIS010008653">
    <property type="protein sequence ID" value="KAG2456275.1"/>
    <property type="molecule type" value="Genomic_DNA"/>
</dbReference>
<dbReference type="FunFam" id="2.60.40.10:FF:000283">
    <property type="entry name" value="Immunoglobulin kappa constant"/>
    <property type="match status" value="1"/>
</dbReference>
<feature type="non-terminal residue" evidence="4">
    <location>
        <position position="137"/>
    </location>
</feature>
<dbReference type="InterPro" id="IPR013783">
    <property type="entry name" value="Ig-like_fold"/>
</dbReference>
<protein>
    <submittedName>
        <fullName evidence="4">HVCM protein</fullName>
    </submittedName>
</protein>
<keyword evidence="2" id="KW-0393">Immunoglobulin domain</keyword>
<reference evidence="4 5" key="1">
    <citation type="journal article" date="2021" name="Cell">
        <title>Tracing the genetic footprints of vertebrate landing in non-teleost ray-finned fishes.</title>
        <authorList>
            <person name="Bi X."/>
            <person name="Wang K."/>
            <person name="Yang L."/>
            <person name="Pan H."/>
            <person name="Jiang H."/>
            <person name="Wei Q."/>
            <person name="Fang M."/>
            <person name="Yu H."/>
            <person name="Zhu C."/>
            <person name="Cai Y."/>
            <person name="He Y."/>
            <person name="Gan X."/>
            <person name="Zeng H."/>
            <person name="Yu D."/>
            <person name="Zhu Y."/>
            <person name="Jiang H."/>
            <person name="Qiu Q."/>
            <person name="Yang H."/>
            <person name="Zhang Y.E."/>
            <person name="Wang W."/>
            <person name="Zhu M."/>
            <person name="He S."/>
            <person name="Zhang G."/>
        </authorList>
    </citation>
    <scope>NUCLEOTIDE SEQUENCE [LARGE SCALE GENOMIC DNA]</scope>
    <source>
        <strain evidence="4">Bchr_013</strain>
    </source>
</reference>
<evidence type="ECO:0000313" key="5">
    <source>
        <dbReference type="Proteomes" id="UP000886611"/>
    </source>
</evidence>
<dbReference type="InterPro" id="IPR003597">
    <property type="entry name" value="Ig_C1-set"/>
</dbReference>
<dbReference type="PROSITE" id="PS50835">
    <property type="entry name" value="IG_LIKE"/>
    <property type="match status" value="1"/>
</dbReference>
<dbReference type="Gene3D" id="2.60.40.10">
    <property type="entry name" value="Immunoglobulins"/>
    <property type="match status" value="1"/>
</dbReference>
<dbReference type="PROSITE" id="PS00290">
    <property type="entry name" value="IG_MHC"/>
    <property type="match status" value="1"/>
</dbReference>
<dbReference type="InterPro" id="IPR050380">
    <property type="entry name" value="Immune_Resp_Modulators"/>
</dbReference>
<dbReference type="InterPro" id="IPR036179">
    <property type="entry name" value="Ig-like_dom_sf"/>
</dbReference>
<dbReference type="Proteomes" id="UP000886611">
    <property type="component" value="Unassembled WGS sequence"/>
</dbReference>
<evidence type="ECO:0000259" key="3">
    <source>
        <dbReference type="PROSITE" id="PS50835"/>
    </source>
</evidence>
<comment type="caution">
    <text evidence="4">The sequence shown here is derived from an EMBL/GenBank/DDBJ whole genome shotgun (WGS) entry which is preliminary data.</text>
</comment>
<name>A0A8X7WUJ6_POLSE</name>
<organism evidence="4 5">
    <name type="scientific">Polypterus senegalus</name>
    <name type="common">Senegal bichir</name>
    <dbReference type="NCBI Taxonomy" id="55291"/>
    <lineage>
        <taxon>Eukaryota</taxon>
        <taxon>Metazoa</taxon>
        <taxon>Chordata</taxon>
        <taxon>Craniata</taxon>
        <taxon>Vertebrata</taxon>
        <taxon>Euteleostomi</taxon>
        <taxon>Actinopterygii</taxon>
        <taxon>Polypteriformes</taxon>
        <taxon>Polypteridae</taxon>
        <taxon>Polypterus</taxon>
    </lineage>
</organism>
<dbReference type="InterPro" id="IPR007110">
    <property type="entry name" value="Ig-like_dom"/>
</dbReference>
<feature type="non-terminal residue" evidence="4">
    <location>
        <position position="1"/>
    </location>
</feature>
<evidence type="ECO:0000313" key="4">
    <source>
        <dbReference type="EMBL" id="KAG2456275.1"/>
    </source>
</evidence>
<dbReference type="SUPFAM" id="SSF48726">
    <property type="entry name" value="Immunoglobulin"/>
    <property type="match status" value="1"/>
</dbReference>
<feature type="domain" description="Ig-like" evidence="3">
    <location>
        <begin position="32"/>
        <end position="130"/>
    </location>
</feature>
<dbReference type="SMART" id="SM00407">
    <property type="entry name" value="IGc1"/>
    <property type="match status" value="1"/>
</dbReference>
<accession>A0A8X7WUJ6</accession>
<keyword evidence="1" id="KW-1015">Disulfide bond</keyword>